<dbReference type="InterPro" id="IPR035911">
    <property type="entry name" value="MurE/MurF_N"/>
</dbReference>
<dbReference type="HAMAP" id="MF_02019">
    <property type="entry name" value="MurF"/>
    <property type="match status" value="1"/>
</dbReference>
<evidence type="ECO:0000259" key="13">
    <source>
        <dbReference type="Pfam" id="PF02875"/>
    </source>
</evidence>
<dbReference type="InterPro" id="IPR051046">
    <property type="entry name" value="MurCDEF_CellWall_CoF430Synth"/>
</dbReference>
<comment type="catalytic activity">
    <reaction evidence="10 11">
        <text>D-alanyl-D-alanine + UDP-N-acetyl-alpha-D-muramoyl-L-alanyl-gamma-D-glutamyl-meso-2,6-diaminopimelate + ATP = UDP-N-acetyl-alpha-D-muramoyl-L-alanyl-gamma-D-glutamyl-meso-2,6-diaminopimeloyl-D-alanyl-D-alanine + ADP + phosphate + H(+)</text>
        <dbReference type="Rhea" id="RHEA:28374"/>
        <dbReference type="ChEBI" id="CHEBI:15378"/>
        <dbReference type="ChEBI" id="CHEBI:30616"/>
        <dbReference type="ChEBI" id="CHEBI:43474"/>
        <dbReference type="ChEBI" id="CHEBI:57822"/>
        <dbReference type="ChEBI" id="CHEBI:61386"/>
        <dbReference type="ChEBI" id="CHEBI:83905"/>
        <dbReference type="ChEBI" id="CHEBI:456216"/>
        <dbReference type="EC" id="6.3.2.10"/>
    </reaction>
</comment>
<dbReference type="GO" id="GO:0005737">
    <property type="term" value="C:cytoplasm"/>
    <property type="evidence" value="ECO:0007669"/>
    <property type="project" value="UniProtKB-SubCell"/>
</dbReference>
<feature type="domain" description="Mur ligase central" evidence="14">
    <location>
        <begin position="112"/>
        <end position="302"/>
    </location>
</feature>
<dbReference type="InterPro" id="IPR000713">
    <property type="entry name" value="Mur_ligase_N"/>
</dbReference>
<dbReference type="GO" id="GO:0047480">
    <property type="term" value="F:UDP-N-acetylmuramoyl-tripeptide-D-alanyl-D-alanine ligase activity"/>
    <property type="evidence" value="ECO:0007669"/>
    <property type="project" value="UniProtKB-UniRule"/>
</dbReference>
<keyword evidence="6 10" id="KW-0133">Cell shape</keyword>
<proteinExistence type="inferred from homology"/>
<dbReference type="GO" id="GO:0009252">
    <property type="term" value="P:peptidoglycan biosynthetic process"/>
    <property type="evidence" value="ECO:0007669"/>
    <property type="project" value="UniProtKB-UniRule"/>
</dbReference>
<feature type="domain" description="Mur ligase N-terminal catalytic" evidence="12">
    <location>
        <begin position="26"/>
        <end position="97"/>
    </location>
</feature>
<evidence type="ECO:0000256" key="6">
    <source>
        <dbReference type="ARBA" id="ARBA00022960"/>
    </source>
</evidence>
<evidence type="ECO:0000256" key="4">
    <source>
        <dbReference type="ARBA" id="ARBA00022741"/>
    </source>
</evidence>
<dbReference type="SUPFAM" id="SSF53623">
    <property type="entry name" value="MurD-like peptide ligases, catalytic domain"/>
    <property type="match status" value="1"/>
</dbReference>
<dbReference type="Proteomes" id="UP000219167">
    <property type="component" value="Unassembled WGS sequence"/>
</dbReference>
<dbReference type="SUPFAM" id="SSF53244">
    <property type="entry name" value="MurD-like peptide ligases, peptide-binding domain"/>
    <property type="match status" value="1"/>
</dbReference>
<dbReference type="Pfam" id="PF02875">
    <property type="entry name" value="Mur_ligase_C"/>
    <property type="match status" value="1"/>
</dbReference>
<protein>
    <recommendedName>
        <fullName evidence="10 11">UDP-N-acetylmuramoyl-tripeptide--D-alanyl-D-alanine ligase</fullName>
        <ecNumber evidence="10 11">6.3.2.10</ecNumber>
    </recommendedName>
    <alternativeName>
        <fullName evidence="10">D-alanyl-D-alanine-adding enzyme</fullName>
    </alternativeName>
</protein>
<reference evidence="15 16" key="1">
    <citation type="submission" date="2017-08" db="EMBL/GenBank/DDBJ databases">
        <authorList>
            <person name="de Groot N.N."/>
        </authorList>
    </citation>
    <scope>NUCLEOTIDE SEQUENCE [LARGE SCALE GENOMIC DNA]</scope>
    <source>
        <strain evidence="15 16">JC85</strain>
    </source>
</reference>
<keyword evidence="9 10" id="KW-0961">Cell wall biogenesis/degradation</keyword>
<dbReference type="RefSeq" id="WP_097139655.1">
    <property type="nucleotide sequence ID" value="NZ_OBQD01000007.1"/>
</dbReference>
<dbReference type="SUPFAM" id="SSF63418">
    <property type="entry name" value="MurE/MurF N-terminal domain"/>
    <property type="match status" value="1"/>
</dbReference>
<evidence type="ECO:0000256" key="5">
    <source>
        <dbReference type="ARBA" id="ARBA00022840"/>
    </source>
</evidence>
<dbReference type="InterPro" id="IPR013221">
    <property type="entry name" value="Mur_ligase_cen"/>
</dbReference>
<keyword evidence="1 10" id="KW-0963">Cytoplasm</keyword>
<dbReference type="EMBL" id="OBQD01000007">
    <property type="protein sequence ID" value="SOC40309.1"/>
    <property type="molecule type" value="Genomic_DNA"/>
</dbReference>
<dbReference type="GO" id="GO:0071555">
    <property type="term" value="P:cell wall organization"/>
    <property type="evidence" value="ECO:0007669"/>
    <property type="project" value="UniProtKB-KW"/>
</dbReference>
<evidence type="ECO:0000256" key="8">
    <source>
        <dbReference type="ARBA" id="ARBA00023306"/>
    </source>
</evidence>
<comment type="function">
    <text evidence="10 11">Involved in cell wall formation. Catalyzes the final step in the synthesis of UDP-N-acetylmuramoyl-pentapeptide, the precursor of murein.</text>
</comment>
<evidence type="ECO:0000259" key="14">
    <source>
        <dbReference type="Pfam" id="PF08245"/>
    </source>
</evidence>
<name>A0A285UER8_9HYPH</name>
<dbReference type="OrthoDB" id="9801978at2"/>
<organism evidence="15 16">
    <name type="scientific">Rhizobium subbaraonis</name>
    <dbReference type="NCBI Taxonomy" id="908946"/>
    <lineage>
        <taxon>Bacteria</taxon>
        <taxon>Pseudomonadati</taxon>
        <taxon>Pseudomonadota</taxon>
        <taxon>Alphaproteobacteria</taxon>
        <taxon>Hyphomicrobiales</taxon>
        <taxon>Rhizobiaceae</taxon>
        <taxon>Rhizobium/Agrobacterium group</taxon>
        <taxon>Rhizobium</taxon>
    </lineage>
</organism>
<feature type="domain" description="Mur ligase C-terminal" evidence="13">
    <location>
        <begin position="336"/>
        <end position="451"/>
    </location>
</feature>
<gene>
    <name evidence="10" type="primary">murF</name>
    <name evidence="15" type="ORF">SAMN05892877_107116</name>
</gene>
<dbReference type="PANTHER" id="PTHR43024">
    <property type="entry name" value="UDP-N-ACETYLMURAMOYL-TRIPEPTIDE--D-ALANYL-D-ALANINE LIGASE"/>
    <property type="match status" value="1"/>
</dbReference>
<evidence type="ECO:0000256" key="3">
    <source>
        <dbReference type="ARBA" id="ARBA00022618"/>
    </source>
</evidence>
<dbReference type="GO" id="GO:0005524">
    <property type="term" value="F:ATP binding"/>
    <property type="evidence" value="ECO:0007669"/>
    <property type="project" value="UniProtKB-UniRule"/>
</dbReference>
<feature type="binding site" evidence="10">
    <location>
        <begin position="114"/>
        <end position="120"/>
    </location>
    <ligand>
        <name>ATP</name>
        <dbReference type="ChEBI" id="CHEBI:30616"/>
    </ligand>
</feature>
<dbReference type="InterPro" id="IPR004101">
    <property type="entry name" value="Mur_ligase_C"/>
</dbReference>
<dbReference type="EC" id="6.3.2.10" evidence="10 11"/>
<keyword evidence="16" id="KW-1185">Reference proteome</keyword>
<evidence type="ECO:0000256" key="7">
    <source>
        <dbReference type="ARBA" id="ARBA00022984"/>
    </source>
</evidence>
<dbReference type="Pfam" id="PF08245">
    <property type="entry name" value="Mur_ligase_M"/>
    <property type="match status" value="1"/>
</dbReference>
<dbReference type="InterPro" id="IPR036565">
    <property type="entry name" value="Mur-like_cat_sf"/>
</dbReference>
<dbReference type="GO" id="GO:0051301">
    <property type="term" value="P:cell division"/>
    <property type="evidence" value="ECO:0007669"/>
    <property type="project" value="UniProtKB-KW"/>
</dbReference>
<dbReference type="UniPathway" id="UPA00219"/>
<dbReference type="AlphaFoldDB" id="A0A285UER8"/>
<evidence type="ECO:0000256" key="10">
    <source>
        <dbReference type="HAMAP-Rule" id="MF_02019"/>
    </source>
</evidence>
<comment type="similarity">
    <text evidence="10">Belongs to the MurCDEF family. MurF subfamily.</text>
</comment>
<evidence type="ECO:0000256" key="11">
    <source>
        <dbReference type="RuleBase" id="RU004136"/>
    </source>
</evidence>
<dbReference type="Gene3D" id="3.90.190.20">
    <property type="entry name" value="Mur ligase, C-terminal domain"/>
    <property type="match status" value="1"/>
</dbReference>
<dbReference type="NCBIfam" id="NF010693">
    <property type="entry name" value="PRK14093.1"/>
    <property type="match status" value="1"/>
</dbReference>
<dbReference type="GO" id="GO:0008766">
    <property type="term" value="F:UDP-N-acetylmuramoylalanyl-D-glutamyl-2,6-diaminopimelate-D-alanyl-D-alanine ligase activity"/>
    <property type="evidence" value="ECO:0007669"/>
    <property type="project" value="RHEA"/>
</dbReference>
<evidence type="ECO:0000256" key="9">
    <source>
        <dbReference type="ARBA" id="ARBA00023316"/>
    </source>
</evidence>
<sequence length="477" mass="50262">MTLLWTLPDLVAATHGRPIGNLPAGITGISIDSRSISPGEAFFAIRGDRVDGHDFASLAHANGAALLVVSEGKLPALGRLTAPMLVVNDVLQALIDLGCAARDRSGAKVIAVTGSVGKTTTKEMLRHALSACGSVHASVASFNNHWGVPLTLARMPENTAYGVFEIGMNHADEIRPLVKMVRPHVAIITTIAAAHLGNFAGIDEIALAKAEIFEGLAPGGHALLNLDNPQFPILEKAAKAAGVDHVHTFGADPQAEFRLIEFVAGAQHNVLWASIGGQTLEIPMGAPGRHIAENAVSVLGAAHLVGADIEKVMHALATMQPEKGRGRRYRLSIGNSYFTLIDDSYNANPASMRAAISLLRDAVPGQDGRRIAVLGDMLEMGEFSSDVHAQLAEPLAEAGIEDIWIGGPEMAALNAAIGDSARVEYRGNADAMIEFVLGAVRPGDVLVVKSSKSTGFSRIVSALLDKYEAFSDTERTE</sequence>
<keyword evidence="5 10" id="KW-0067">ATP-binding</keyword>
<evidence type="ECO:0000259" key="12">
    <source>
        <dbReference type="Pfam" id="PF01225"/>
    </source>
</evidence>
<dbReference type="Gene3D" id="3.40.1190.10">
    <property type="entry name" value="Mur-like, catalytic domain"/>
    <property type="match status" value="1"/>
</dbReference>
<keyword evidence="8 10" id="KW-0131">Cell cycle</keyword>
<comment type="subcellular location">
    <subcellularLocation>
        <location evidence="10 11">Cytoplasm</location>
    </subcellularLocation>
</comment>
<keyword evidence="7 10" id="KW-0573">Peptidoglycan synthesis</keyword>
<evidence type="ECO:0000256" key="2">
    <source>
        <dbReference type="ARBA" id="ARBA00022598"/>
    </source>
</evidence>
<evidence type="ECO:0000256" key="1">
    <source>
        <dbReference type="ARBA" id="ARBA00022490"/>
    </source>
</evidence>
<keyword evidence="3 10" id="KW-0132">Cell division</keyword>
<dbReference type="InterPro" id="IPR036615">
    <property type="entry name" value="Mur_ligase_C_dom_sf"/>
</dbReference>
<evidence type="ECO:0000313" key="15">
    <source>
        <dbReference type="EMBL" id="SOC40309.1"/>
    </source>
</evidence>
<dbReference type="NCBIfam" id="TIGR01143">
    <property type="entry name" value="murF"/>
    <property type="match status" value="1"/>
</dbReference>
<evidence type="ECO:0000313" key="16">
    <source>
        <dbReference type="Proteomes" id="UP000219167"/>
    </source>
</evidence>
<comment type="pathway">
    <text evidence="10 11">Cell wall biogenesis; peptidoglycan biosynthesis.</text>
</comment>
<keyword evidence="4 10" id="KW-0547">Nucleotide-binding</keyword>
<dbReference type="Gene3D" id="3.40.1390.10">
    <property type="entry name" value="MurE/MurF, N-terminal domain"/>
    <property type="match status" value="1"/>
</dbReference>
<dbReference type="GO" id="GO:0008360">
    <property type="term" value="P:regulation of cell shape"/>
    <property type="evidence" value="ECO:0007669"/>
    <property type="project" value="UniProtKB-KW"/>
</dbReference>
<dbReference type="InterPro" id="IPR005863">
    <property type="entry name" value="UDP-N-AcMur_synth"/>
</dbReference>
<dbReference type="Pfam" id="PF01225">
    <property type="entry name" value="Mur_ligase"/>
    <property type="match status" value="1"/>
</dbReference>
<dbReference type="PANTHER" id="PTHR43024:SF1">
    <property type="entry name" value="UDP-N-ACETYLMURAMOYL-TRIPEPTIDE--D-ALANYL-D-ALANINE LIGASE"/>
    <property type="match status" value="1"/>
</dbReference>
<keyword evidence="2 10" id="KW-0436">Ligase</keyword>
<accession>A0A285UER8</accession>